<comment type="caution">
    <text evidence="1">The sequence shown here is derived from an EMBL/GenBank/DDBJ whole genome shotgun (WGS) entry which is preliminary data.</text>
</comment>
<sequence>MMSKEKSGRIHWMDNLGPSPSLGKFSPEQKSWIWIFGDPVMMRYLGEAWNPDQVVEALQRWRENWVLRIAGMASLSGKIPLM</sequence>
<dbReference type="Proteomes" id="UP000614469">
    <property type="component" value="Unassembled WGS sequence"/>
</dbReference>
<evidence type="ECO:0000313" key="1">
    <source>
        <dbReference type="EMBL" id="MBC8335872.1"/>
    </source>
</evidence>
<proteinExistence type="predicted"/>
<organism evidence="1 2">
    <name type="scientific">Candidatus Desulfolinea nitratireducens</name>
    <dbReference type="NCBI Taxonomy" id="2841698"/>
    <lineage>
        <taxon>Bacteria</taxon>
        <taxon>Bacillati</taxon>
        <taxon>Chloroflexota</taxon>
        <taxon>Anaerolineae</taxon>
        <taxon>Anaerolineales</taxon>
        <taxon>Anaerolineales incertae sedis</taxon>
        <taxon>Candidatus Desulfolinea</taxon>
    </lineage>
</organism>
<dbReference type="EMBL" id="JACNJN010000126">
    <property type="protein sequence ID" value="MBC8335872.1"/>
    <property type="molecule type" value="Genomic_DNA"/>
</dbReference>
<gene>
    <name evidence="1" type="ORF">H8E29_11435</name>
</gene>
<protein>
    <submittedName>
        <fullName evidence="1">Uncharacterized protein</fullName>
    </submittedName>
</protein>
<dbReference type="AlphaFoldDB" id="A0A8J6NMI0"/>
<reference evidence="1 2" key="1">
    <citation type="submission" date="2020-08" db="EMBL/GenBank/DDBJ databases">
        <title>Bridging the membrane lipid divide: bacteria of the FCB group superphylum have the potential to synthesize archaeal ether lipids.</title>
        <authorList>
            <person name="Villanueva L."/>
            <person name="Von Meijenfeldt F.A.B."/>
            <person name="Westbye A.B."/>
            <person name="Yadav S."/>
            <person name="Hopmans E.C."/>
            <person name="Dutilh B.E."/>
            <person name="Sinninghe Damste J.S."/>
        </authorList>
    </citation>
    <scope>NUCLEOTIDE SEQUENCE [LARGE SCALE GENOMIC DNA]</scope>
    <source>
        <strain evidence="1">NIOZ-UU36</strain>
    </source>
</reference>
<name>A0A8J6NMI0_9CHLR</name>
<accession>A0A8J6NMI0</accession>
<evidence type="ECO:0000313" key="2">
    <source>
        <dbReference type="Proteomes" id="UP000614469"/>
    </source>
</evidence>